<comment type="pathway">
    <text evidence="2">Carbohydrate metabolism; hexose metabolism.</text>
</comment>
<protein>
    <recommendedName>
        <fullName evidence="14">Phosphotransferase</fullName>
        <ecNumber evidence="14">2.7.1.-</ecNumber>
    </recommendedName>
</protein>
<sequence length="462" mass="51587">MKTLLKLEERCSNLSLSDDQIERVCATLLKEIENGLRQKTNGVADIKCYPTYVRNLPNGEEKGKFLALDLGGTHFRVLMIHLGEATPEKEFVSRIFAMPTRIITGSGESLFDHIAECLALFLKEYKVDKEVIPLGFTFSFPCRQEGLTKARLVQWTKGFTCANVEGEDVVELLRRAIHKRGDVMIEVVAVLNDTTGTLMACAYKQPACRIGLIVGTGLNACYVEKLENIECWDGDFDDPKQCIINTEWGAFGDNGCLDFVRTEYDKALDDASLNRGRQLYEKMVSGMYMGEIVRHVLVSLAKEGFILNGSSYRHLLKPGKFLTKYISKIEDSPEGDFTNCKCVLEKLGLMNFTPEDCAKIRYVCQLVSQRAAFMAAAGVATLINKINEKHVVVAVDGSVYRFHPHFHNLMVQKINQLINPGLTFELMLSKDGSGRGAALVAAVAARVEREETEENLQKNTLS</sequence>
<dbReference type="GO" id="GO:0005536">
    <property type="term" value="F:D-glucose binding"/>
    <property type="evidence" value="ECO:0007669"/>
    <property type="project" value="InterPro"/>
</dbReference>
<keyword evidence="6 14" id="KW-0418">Kinase</keyword>
<dbReference type="PROSITE" id="PS51748">
    <property type="entry name" value="HEXOKINASE_2"/>
    <property type="match status" value="1"/>
</dbReference>
<dbReference type="GO" id="GO:0006096">
    <property type="term" value="P:glycolytic process"/>
    <property type="evidence" value="ECO:0007669"/>
    <property type="project" value="UniProtKB-KW"/>
</dbReference>
<comment type="pathway">
    <text evidence="1">Carbohydrate degradation; glycolysis; D-glyceraldehyde 3-phosphate and glycerone phosphate from D-glucose: step 1/4.</text>
</comment>
<keyword evidence="4 14" id="KW-0808">Transferase</keyword>
<dbReference type="PROSITE" id="PS00378">
    <property type="entry name" value="HEXOKINASE_1"/>
    <property type="match status" value="1"/>
</dbReference>
<evidence type="ECO:0000256" key="1">
    <source>
        <dbReference type="ARBA" id="ARBA00004888"/>
    </source>
</evidence>
<organism evidence="17 18">
    <name type="scientific">Artemia franciscana</name>
    <name type="common">Brine shrimp</name>
    <name type="synonym">Artemia sanfranciscana</name>
    <dbReference type="NCBI Taxonomy" id="6661"/>
    <lineage>
        <taxon>Eukaryota</taxon>
        <taxon>Metazoa</taxon>
        <taxon>Ecdysozoa</taxon>
        <taxon>Arthropoda</taxon>
        <taxon>Crustacea</taxon>
        <taxon>Branchiopoda</taxon>
        <taxon>Anostraca</taxon>
        <taxon>Artemiidae</taxon>
        <taxon>Artemia</taxon>
    </lineage>
</organism>
<dbReference type="Pfam" id="PF00349">
    <property type="entry name" value="Hexokinase_1"/>
    <property type="match status" value="1"/>
</dbReference>
<evidence type="ECO:0000259" key="15">
    <source>
        <dbReference type="Pfam" id="PF00349"/>
    </source>
</evidence>
<dbReference type="EC" id="2.7.1.-" evidence="14"/>
<evidence type="ECO:0000256" key="12">
    <source>
        <dbReference type="ARBA" id="ARBA00050361"/>
    </source>
</evidence>
<dbReference type="EMBL" id="JAVRJZ010000008">
    <property type="protein sequence ID" value="KAK2719863.1"/>
    <property type="molecule type" value="Genomic_DNA"/>
</dbReference>
<comment type="catalytic activity">
    <reaction evidence="9">
        <text>a D-hexose + ATP = a D-hexose 6-phosphate + ADP + H(+)</text>
        <dbReference type="Rhea" id="RHEA:22740"/>
        <dbReference type="ChEBI" id="CHEBI:4194"/>
        <dbReference type="ChEBI" id="CHEBI:15378"/>
        <dbReference type="ChEBI" id="CHEBI:30616"/>
        <dbReference type="ChEBI" id="CHEBI:229467"/>
        <dbReference type="ChEBI" id="CHEBI:456216"/>
        <dbReference type="EC" id="2.7.1.1"/>
    </reaction>
    <physiologicalReaction direction="left-to-right" evidence="9">
        <dbReference type="Rhea" id="RHEA:22741"/>
    </physiologicalReaction>
</comment>
<dbReference type="GO" id="GO:0004340">
    <property type="term" value="F:glucokinase activity"/>
    <property type="evidence" value="ECO:0007669"/>
    <property type="project" value="TreeGrafter"/>
</dbReference>
<dbReference type="GO" id="GO:0001678">
    <property type="term" value="P:intracellular glucose homeostasis"/>
    <property type="evidence" value="ECO:0007669"/>
    <property type="project" value="InterPro"/>
</dbReference>
<dbReference type="Proteomes" id="UP001187531">
    <property type="component" value="Unassembled WGS sequence"/>
</dbReference>
<evidence type="ECO:0000256" key="5">
    <source>
        <dbReference type="ARBA" id="ARBA00022741"/>
    </source>
</evidence>
<dbReference type="PANTHER" id="PTHR19443">
    <property type="entry name" value="HEXOKINASE"/>
    <property type="match status" value="1"/>
</dbReference>
<feature type="domain" description="Hexokinase N-terminal" evidence="15">
    <location>
        <begin position="7"/>
        <end position="203"/>
    </location>
</feature>
<evidence type="ECO:0000256" key="11">
    <source>
        <dbReference type="ARBA" id="ARBA00048160"/>
    </source>
</evidence>
<proteinExistence type="inferred from homology"/>
<dbReference type="Gene3D" id="3.40.367.20">
    <property type="match status" value="1"/>
</dbReference>
<dbReference type="GO" id="GO:0005524">
    <property type="term" value="F:ATP binding"/>
    <property type="evidence" value="ECO:0007669"/>
    <property type="project" value="UniProtKB-UniRule"/>
</dbReference>
<dbReference type="Gene3D" id="3.30.420.40">
    <property type="match status" value="1"/>
</dbReference>
<evidence type="ECO:0000256" key="8">
    <source>
        <dbReference type="ARBA" id="ARBA00023152"/>
    </source>
</evidence>
<comment type="similarity">
    <text evidence="3 14">Belongs to the hexokinase family.</text>
</comment>
<evidence type="ECO:0000259" key="16">
    <source>
        <dbReference type="Pfam" id="PF03727"/>
    </source>
</evidence>
<dbReference type="GO" id="GO:0006006">
    <property type="term" value="P:glucose metabolic process"/>
    <property type="evidence" value="ECO:0007669"/>
    <property type="project" value="TreeGrafter"/>
</dbReference>
<dbReference type="FunFam" id="3.40.367.20:FF:000005">
    <property type="entry name" value="Phosphotransferase"/>
    <property type="match status" value="1"/>
</dbReference>
<evidence type="ECO:0000256" key="2">
    <source>
        <dbReference type="ARBA" id="ARBA00005028"/>
    </source>
</evidence>
<evidence type="ECO:0000256" key="10">
    <source>
        <dbReference type="ARBA" id="ARBA00047905"/>
    </source>
</evidence>
<dbReference type="InterPro" id="IPR019807">
    <property type="entry name" value="Hexokinase_BS"/>
</dbReference>
<gene>
    <name evidence="17" type="ORF">QYM36_005365</name>
</gene>
<evidence type="ECO:0000256" key="14">
    <source>
        <dbReference type="RuleBase" id="RU362007"/>
    </source>
</evidence>
<comment type="catalytic activity">
    <reaction evidence="11">
        <text>D-glucose + ATP = D-glucose 6-phosphate + ADP + H(+)</text>
        <dbReference type="Rhea" id="RHEA:17825"/>
        <dbReference type="ChEBI" id="CHEBI:4167"/>
        <dbReference type="ChEBI" id="CHEBI:15378"/>
        <dbReference type="ChEBI" id="CHEBI:30616"/>
        <dbReference type="ChEBI" id="CHEBI:61548"/>
        <dbReference type="ChEBI" id="CHEBI:456216"/>
        <dbReference type="EC" id="2.7.1.1"/>
    </reaction>
    <physiologicalReaction direction="left-to-right" evidence="11">
        <dbReference type="Rhea" id="RHEA:17826"/>
    </physiologicalReaction>
</comment>
<comment type="function">
    <text evidence="13">Catalyzes the phosphorylation of various hexoses to hexose 6-phosphate.</text>
</comment>
<evidence type="ECO:0000256" key="3">
    <source>
        <dbReference type="ARBA" id="ARBA00009225"/>
    </source>
</evidence>
<evidence type="ECO:0000313" key="17">
    <source>
        <dbReference type="EMBL" id="KAK2719863.1"/>
    </source>
</evidence>
<evidence type="ECO:0000256" key="9">
    <source>
        <dbReference type="ARBA" id="ARBA00044613"/>
    </source>
</evidence>
<dbReference type="InterPro" id="IPR022673">
    <property type="entry name" value="Hexokinase_C"/>
</dbReference>
<dbReference type="GO" id="GO:0008865">
    <property type="term" value="F:fructokinase activity"/>
    <property type="evidence" value="ECO:0007669"/>
    <property type="project" value="TreeGrafter"/>
</dbReference>
<keyword evidence="8 14" id="KW-0324">Glycolysis</keyword>
<evidence type="ECO:0000256" key="4">
    <source>
        <dbReference type="ARBA" id="ARBA00022679"/>
    </source>
</evidence>
<dbReference type="AlphaFoldDB" id="A0AA88L633"/>
<keyword evidence="7 14" id="KW-0067">ATP-binding</keyword>
<dbReference type="GO" id="GO:0005739">
    <property type="term" value="C:mitochondrion"/>
    <property type="evidence" value="ECO:0007669"/>
    <property type="project" value="TreeGrafter"/>
</dbReference>
<name>A0AA88L633_ARTSF</name>
<keyword evidence="5 14" id="KW-0547">Nucleotide-binding</keyword>
<dbReference type="PRINTS" id="PR00475">
    <property type="entry name" value="HEXOKINASE"/>
</dbReference>
<evidence type="ECO:0000256" key="7">
    <source>
        <dbReference type="ARBA" id="ARBA00022840"/>
    </source>
</evidence>
<dbReference type="Pfam" id="PF03727">
    <property type="entry name" value="Hexokinase_2"/>
    <property type="match status" value="1"/>
</dbReference>
<dbReference type="CDD" id="cd24019">
    <property type="entry name" value="ASKHA_NBD_HK_meta"/>
    <property type="match status" value="1"/>
</dbReference>
<reference evidence="17" key="1">
    <citation type="submission" date="2023-07" db="EMBL/GenBank/DDBJ databases">
        <title>Chromosome-level genome assembly of Artemia franciscana.</title>
        <authorList>
            <person name="Jo E."/>
        </authorList>
    </citation>
    <scope>NUCLEOTIDE SEQUENCE</scope>
    <source>
        <tissue evidence="17">Whole body</tissue>
    </source>
</reference>
<evidence type="ECO:0000256" key="13">
    <source>
        <dbReference type="ARBA" id="ARBA00059457"/>
    </source>
</evidence>
<dbReference type="InterPro" id="IPR001312">
    <property type="entry name" value="Hexokinase"/>
</dbReference>
<accession>A0AA88L633</accession>
<comment type="caution">
    <text evidence="17">The sequence shown here is derived from an EMBL/GenBank/DDBJ whole genome shotgun (WGS) entry which is preliminary data.</text>
</comment>
<evidence type="ECO:0000256" key="6">
    <source>
        <dbReference type="ARBA" id="ARBA00022777"/>
    </source>
</evidence>
<comment type="catalytic activity">
    <reaction evidence="10">
        <text>D-fructose + ATP = D-fructose 6-phosphate + ADP + H(+)</text>
        <dbReference type="Rhea" id="RHEA:16125"/>
        <dbReference type="ChEBI" id="CHEBI:15378"/>
        <dbReference type="ChEBI" id="CHEBI:30616"/>
        <dbReference type="ChEBI" id="CHEBI:37721"/>
        <dbReference type="ChEBI" id="CHEBI:61527"/>
        <dbReference type="ChEBI" id="CHEBI:456216"/>
        <dbReference type="EC" id="2.7.1.1"/>
    </reaction>
    <physiologicalReaction direction="left-to-right" evidence="10">
        <dbReference type="Rhea" id="RHEA:16126"/>
    </physiologicalReaction>
</comment>
<feature type="domain" description="Hexokinase C-terminal" evidence="16">
    <location>
        <begin position="209"/>
        <end position="443"/>
    </location>
</feature>
<dbReference type="InterPro" id="IPR022672">
    <property type="entry name" value="Hexokinase_N"/>
</dbReference>
<evidence type="ECO:0000313" key="18">
    <source>
        <dbReference type="Proteomes" id="UP001187531"/>
    </source>
</evidence>
<dbReference type="InterPro" id="IPR043129">
    <property type="entry name" value="ATPase_NBD"/>
</dbReference>
<dbReference type="GO" id="GO:0005829">
    <property type="term" value="C:cytosol"/>
    <property type="evidence" value="ECO:0007669"/>
    <property type="project" value="TreeGrafter"/>
</dbReference>
<dbReference type="PANTHER" id="PTHR19443:SF16">
    <property type="entry name" value="HEXOKINASE TYPE 1-RELATED"/>
    <property type="match status" value="1"/>
</dbReference>
<comment type="catalytic activity">
    <reaction evidence="12">
        <text>D-mannose + ATP = D-mannose 6-phosphate + ADP + H(+)</text>
        <dbReference type="Rhea" id="RHEA:11028"/>
        <dbReference type="ChEBI" id="CHEBI:4208"/>
        <dbReference type="ChEBI" id="CHEBI:15378"/>
        <dbReference type="ChEBI" id="CHEBI:30616"/>
        <dbReference type="ChEBI" id="CHEBI:58735"/>
        <dbReference type="ChEBI" id="CHEBI:456216"/>
        <dbReference type="EC" id="2.7.1.1"/>
    </reaction>
    <physiologicalReaction direction="left-to-right" evidence="12">
        <dbReference type="Rhea" id="RHEA:11029"/>
    </physiologicalReaction>
</comment>
<dbReference type="SUPFAM" id="SSF53067">
    <property type="entry name" value="Actin-like ATPase domain"/>
    <property type="match status" value="2"/>
</dbReference>
<keyword evidence="18" id="KW-1185">Reference proteome</keyword>
<dbReference type="FunFam" id="3.30.420.40:FF:000095">
    <property type="entry name" value="Phosphotransferase"/>
    <property type="match status" value="1"/>
</dbReference>